<keyword evidence="9" id="KW-0221">Differentiation</keyword>
<evidence type="ECO:0000256" key="1">
    <source>
        <dbReference type="ARBA" id="ARBA00001946"/>
    </source>
</evidence>
<dbReference type="GO" id="GO:0050321">
    <property type="term" value="F:tau-protein kinase activity"/>
    <property type="evidence" value="ECO:0007669"/>
    <property type="project" value="TreeGrafter"/>
</dbReference>
<evidence type="ECO:0000256" key="15">
    <source>
        <dbReference type="RuleBase" id="RU000304"/>
    </source>
</evidence>
<evidence type="ECO:0000256" key="14">
    <source>
        <dbReference type="PROSITE-ProRule" id="PRU10141"/>
    </source>
</evidence>
<dbReference type="GO" id="GO:0005737">
    <property type="term" value="C:cytoplasm"/>
    <property type="evidence" value="ECO:0007669"/>
    <property type="project" value="TreeGrafter"/>
</dbReference>
<evidence type="ECO:0000256" key="6">
    <source>
        <dbReference type="ARBA" id="ARBA00022723"/>
    </source>
</evidence>
<keyword evidence="13" id="KW-0744">Spermatogenesis</keyword>
<dbReference type="PROSITE" id="PS00107">
    <property type="entry name" value="PROTEIN_KINASE_ATP"/>
    <property type="match status" value="1"/>
</dbReference>
<evidence type="ECO:0000256" key="10">
    <source>
        <dbReference type="ARBA" id="ARBA00022840"/>
    </source>
</evidence>
<protein>
    <recommendedName>
        <fullName evidence="16">Protein kinase domain-containing protein</fullName>
    </recommendedName>
</protein>
<dbReference type="GO" id="GO:0005524">
    <property type="term" value="F:ATP binding"/>
    <property type="evidence" value="ECO:0007669"/>
    <property type="project" value="UniProtKB-UniRule"/>
</dbReference>
<dbReference type="SMART" id="SM00220">
    <property type="entry name" value="S_TKc"/>
    <property type="match status" value="1"/>
</dbReference>
<keyword evidence="7 14" id="KW-0547">Nucleotide-binding</keyword>
<evidence type="ECO:0000256" key="3">
    <source>
        <dbReference type="ARBA" id="ARBA00022527"/>
    </source>
</evidence>
<keyword evidence="10 14" id="KW-0067">ATP-binding</keyword>
<dbReference type="GO" id="GO:0000226">
    <property type="term" value="P:microtubule cytoskeleton organization"/>
    <property type="evidence" value="ECO:0007669"/>
    <property type="project" value="TreeGrafter"/>
</dbReference>
<dbReference type="Gene3D" id="1.10.510.10">
    <property type="entry name" value="Transferase(Phosphotransferase) domain 1"/>
    <property type="match status" value="1"/>
</dbReference>
<evidence type="ECO:0000256" key="12">
    <source>
        <dbReference type="ARBA" id="ARBA00022843"/>
    </source>
</evidence>
<name>A0A9P0Q2L7_ACAOB</name>
<dbReference type="OrthoDB" id="541276at2759"/>
<evidence type="ECO:0000256" key="8">
    <source>
        <dbReference type="ARBA" id="ARBA00022777"/>
    </source>
</evidence>
<dbReference type="GO" id="GO:0035556">
    <property type="term" value="P:intracellular signal transduction"/>
    <property type="evidence" value="ECO:0007669"/>
    <property type="project" value="TreeGrafter"/>
</dbReference>
<gene>
    <name evidence="17" type="ORF">ACAOBT_LOCUS30216</name>
</gene>
<dbReference type="AlphaFoldDB" id="A0A9P0Q2L7"/>
<dbReference type="FunFam" id="3.30.200.20:FF:000042">
    <property type="entry name" value="Aurora kinase A"/>
    <property type="match status" value="1"/>
</dbReference>
<evidence type="ECO:0000256" key="11">
    <source>
        <dbReference type="ARBA" id="ARBA00022842"/>
    </source>
</evidence>
<sequence>MSRKKVIVSPISQRNILKNFGYEAGKVLGTGTYSKVYVVTDQTRKKLACKVVRKKDAGDAFITKFLPRELKIVANIKHPNIVQVYQVIDTKQSVYMLMDFCEKGDLLEYIRMHGPFAVEKCKSIFKQVVDAVHYLHNLDVAHRDIKCENVFLTQKGSAKLGDFGFSRYCKDKAGEDLMSNTFCGSKAYAAPEILRGQFYDPKKYDIWSLDKLPLKFKYGATGFAPDCSTLGSACNIKKFCSGMLRLNCRIIISFFRCSSLCNADSHNALRRHTSETDAEEPA</sequence>
<evidence type="ECO:0000313" key="18">
    <source>
        <dbReference type="Proteomes" id="UP001152888"/>
    </source>
</evidence>
<dbReference type="FunFam" id="1.10.510.10:FF:000571">
    <property type="entry name" value="Maternal embryonic leucine zipper kinase"/>
    <property type="match status" value="1"/>
</dbReference>
<keyword evidence="11" id="KW-0460">Magnesium</keyword>
<evidence type="ECO:0000256" key="7">
    <source>
        <dbReference type="ARBA" id="ARBA00022741"/>
    </source>
</evidence>
<dbReference type="InterPro" id="IPR017441">
    <property type="entry name" value="Protein_kinase_ATP_BS"/>
</dbReference>
<keyword evidence="8" id="KW-0418">Kinase</keyword>
<dbReference type="PROSITE" id="PS00108">
    <property type="entry name" value="PROTEIN_KINASE_ST"/>
    <property type="match status" value="1"/>
</dbReference>
<evidence type="ECO:0000256" key="2">
    <source>
        <dbReference type="ARBA" id="ARBA00022473"/>
    </source>
</evidence>
<dbReference type="InterPro" id="IPR011009">
    <property type="entry name" value="Kinase-like_dom_sf"/>
</dbReference>
<evidence type="ECO:0000256" key="4">
    <source>
        <dbReference type="ARBA" id="ARBA00022553"/>
    </source>
</evidence>
<organism evidence="17 18">
    <name type="scientific">Acanthoscelides obtectus</name>
    <name type="common">Bean weevil</name>
    <name type="synonym">Bruchus obtectus</name>
    <dbReference type="NCBI Taxonomy" id="200917"/>
    <lineage>
        <taxon>Eukaryota</taxon>
        <taxon>Metazoa</taxon>
        <taxon>Ecdysozoa</taxon>
        <taxon>Arthropoda</taxon>
        <taxon>Hexapoda</taxon>
        <taxon>Insecta</taxon>
        <taxon>Pterygota</taxon>
        <taxon>Neoptera</taxon>
        <taxon>Endopterygota</taxon>
        <taxon>Coleoptera</taxon>
        <taxon>Polyphaga</taxon>
        <taxon>Cucujiformia</taxon>
        <taxon>Chrysomeloidea</taxon>
        <taxon>Chrysomelidae</taxon>
        <taxon>Bruchinae</taxon>
        <taxon>Bruchini</taxon>
        <taxon>Acanthoscelides</taxon>
    </lineage>
</organism>
<dbReference type="GO" id="GO:0000287">
    <property type="term" value="F:magnesium ion binding"/>
    <property type="evidence" value="ECO:0007669"/>
    <property type="project" value="UniProtKB-ARBA"/>
</dbReference>
<evidence type="ECO:0000256" key="5">
    <source>
        <dbReference type="ARBA" id="ARBA00022679"/>
    </source>
</evidence>
<feature type="binding site" evidence="14">
    <location>
        <position position="54"/>
    </location>
    <ligand>
        <name>ATP</name>
        <dbReference type="ChEBI" id="CHEBI:30616"/>
    </ligand>
</feature>
<dbReference type="SUPFAM" id="SSF56112">
    <property type="entry name" value="Protein kinase-like (PK-like)"/>
    <property type="match status" value="1"/>
</dbReference>
<keyword evidence="4" id="KW-0597">Phosphoprotein</keyword>
<evidence type="ECO:0000256" key="9">
    <source>
        <dbReference type="ARBA" id="ARBA00022782"/>
    </source>
</evidence>
<dbReference type="PANTHER" id="PTHR24346">
    <property type="entry name" value="MAP/MICROTUBULE AFFINITY-REGULATING KINASE"/>
    <property type="match status" value="1"/>
</dbReference>
<evidence type="ECO:0000313" key="17">
    <source>
        <dbReference type="EMBL" id="CAH2008397.1"/>
    </source>
</evidence>
<evidence type="ECO:0000259" key="16">
    <source>
        <dbReference type="PROSITE" id="PS50011"/>
    </source>
</evidence>
<dbReference type="PROSITE" id="PS50011">
    <property type="entry name" value="PROTEIN_KINASE_DOM"/>
    <property type="match status" value="1"/>
</dbReference>
<accession>A0A9P0Q2L7</accession>
<comment type="cofactor">
    <cofactor evidence="1">
        <name>Mg(2+)</name>
        <dbReference type="ChEBI" id="CHEBI:18420"/>
    </cofactor>
</comment>
<feature type="domain" description="Protein kinase" evidence="16">
    <location>
        <begin position="22"/>
        <end position="282"/>
    </location>
</feature>
<dbReference type="EMBL" id="CAKOFQ010007806">
    <property type="protein sequence ID" value="CAH2008397.1"/>
    <property type="molecule type" value="Genomic_DNA"/>
</dbReference>
<keyword evidence="2" id="KW-0217">Developmental protein</keyword>
<keyword evidence="6" id="KW-0479">Metal-binding</keyword>
<proteinExistence type="inferred from homology"/>
<dbReference type="Proteomes" id="UP001152888">
    <property type="component" value="Unassembled WGS sequence"/>
</dbReference>
<reference evidence="17" key="1">
    <citation type="submission" date="2022-03" db="EMBL/GenBank/DDBJ databases">
        <authorList>
            <person name="Sayadi A."/>
        </authorList>
    </citation>
    <scope>NUCLEOTIDE SEQUENCE</scope>
</reference>
<keyword evidence="5" id="KW-0808">Transferase</keyword>
<comment type="similarity">
    <text evidence="15">Belongs to the protein kinase superfamily.</text>
</comment>
<evidence type="ECO:0000256" key="13">
    <source>
        <dbReference type="ARBA" id="ARBA00022871"/>
    </source>
</evidence>
<dbReference type="PANTHER" id="PTHR24346:SF102">
    <property type="entry name" value="TESTIS-SPECIFIC SERINE_THREONINE-PROTEIN KINASE 1"/>
    <property type="match status" value="1"/>
</dbReference>
<comment type="caution">
    <text evidence="17">The sequence shown here is derived from an EMBL/GenBank/DDBJ whole genome shotgun (WGS) entry which is preliminary data.</text>
</comment>
<dbReference type="GO" id="GO:0007283">
    <property type="term" value="P:spermatogenesis"/>
    <property type="evidence" value="ECO:0007669"/>
    <property type="project" value="UniProtKB-KW"/>
</dbReference>
<keyword evidence="3 15" id="KW-0723">Serine/threonine-protein kinase</keyword>
<keyword evidence="12" id="KW-0832">Ubl conjugation</keyword>
<dbReference type="InterPro" id="IPR000719">
    <property type="entry name" value="Prot_kinase_dom"/>
</dbReference>
<dbReference type="InterPro" id="IPR008271">
    <property type="entry name" value="Ser/Thr_kinase_AS"/>
</dbReference>
<dbReference type="Pfam" id="PF00069">
    <property type="entry name" value="Pkinase"/>
    <property type="match status" value="1"/>
</dbReference>
<keyword evidence="18" id="KW-1185">Reference proteome</keyword>
<dbReference type="GO" id="GO:0030154">
    <property type="term" value="P:cell differentiation"/>
    <property type="evidence" value="ECO:0007669"/>
    <property type="project" value="UniProtKB-KW"/>
</dbReference>